<name>A0AAN9TKQ8_9HEMI</name>
<proteinExistence type="predicted"/>
<evidence type="ECO:0000313" key="2">
    <source>
        <dbReference type="Proteomes" id="UP001367676"/>
    </source>
</evidence>
<comment type="caution">
    <text evidence="1">The sequence shown here is derived from an EMBL/GenBank/DDBJ whole genome shotgun (WGS) entry which is preliminary data.</text>
</comment>
<dbReference type="EMBL" id="JBBCAQ010000018">
    <property type="protein sequence ID" value="KAK7595281.1"/>
    <property type="molecule type" value="Genomic_DNA"/>
</dbReference>
<organism evidence="1 2">
    <name type="scientific">Parthenolecanium corni</name>
    <dbReference type="NCBI Taxonomy" id="536013"/>
    <lineage>
        <taxon>Eukaryota</taxon>
        <taxon>Metazoa</taxon>
        <taxon>Ecdysozoa</taxon>
        <taxon>Arthropoda</taxon>
        <taxon>Hexapoda</taxon>
        <taxon>Insecta</taxon>
        <taxon>Pterygota</taxon>
        <taxon>Neoptera</taxon>
        <taxon>Paraneoptera</taxon>
        <taxon>Hemiptera</taxon>
        <taxon>Sternorrhyncha</taxon>
        <taxon>Coccoidea</taxon>
        <taxon>Coccidae</taxon>
        <taxon>Parthenolecanium</taxon>
    </lineage>
</organism>
<keyword evidence="2" id="KW-1185">Reference proteome</keyword>
<reference evidence="1 2" key="1">
    <citation type="submission" date="2024-03" db="EMBL/GenBank/DDBJ databases">
        <title>Adaptation during the transition from Ophiocordyceps entomopathogen to insect associate is accompanied by gene loss and intensified selection.</title>
        <authorList>
            <person name="Ward C.M."/>
            <person name="Onetto C.A."/>
            <person name="Borneman A.R."/>
        </authorList>
    </citation>
    <scope>NUCLEOTIDE SEQUENCE [LARGE SCALE GENOMIC DNA]</scope>
    <source>
        <strain evidence="1">AWRI1</strain>
        <tissue evidence="1">Single Adult Female</tissue>
    </source>
</reference>
<sequence length="69" mass="7799">MTTSTIAAAFVIQPDFQKYAEYTANRDTKIESGHRTPIRTVKFIENSRKTSPLAVQLRFFAAAFRTTAD</sequence>
<evidence type="ECO:0000313" key="1">
    <source>
        <dbReference type="EMBL" id="KAK7595281.1"/>
    </source>
</evidence>
<accession>A0AAN9TKQ8</accession>
<gene>
    <name evidence="1" type="ORF">V9T40_013106</name>
</gene>
<dbReference type="Proteomes" id="UP001367676">
    <property type="component" value="Unassembled WGS sequence"/>
</dbReference>
<dbReference type="AlphaFoldDB" id="A0AAN9TKQ8"/>
<protein>
    <submittedName>
        <fullName evidence="1">Uncharacterized protein</fullName>
    </submittedName>
</protein>